<evidence type="ECO:0000259" key="8">
    <source>
        <dbReference type="PROSITE" id="PS50928"/>
    </source>
</evidence>
<dbReference type="GeneID" id="92813126"/>
<evidence type="ECO:0000256" key="4">
    <source>
        <dbReference type="ARBA" id="ARBA00022692"/>
    </source>
</evidence>
<dbReference type="InterPro" id="IPR000515">
    <property type="entry name" value="MetI-like"/>
</dbReference>
<reference evidence="9 11" key="1">
    <citation type="submission" date="2023-10" db="EMBL/GenBank/DDBJ databases">
        <title>Whole Genome based description of the genera Actinobaculum and Actinotignum reveals a complex phylogenetic relationship within the species included in the genus Actinotignum.</title>
        <authorList>
            <person name="Jensen C.S."/>
            <person name="Dargis R."/>
            <person name="Kemp M."/>
            <person name="Christensen J.J."/>
        </authorList>
    </citation>
    <scope>NUCLEOTIDE SEQUENCE</scope>
    <source>
        <strain evidence="10 11">SLA_B089</strain>
        <strain evidence="9">SLA_B245</strain>
    </source>
</reference>
<dbReference type="Proteomes" id="UP001284901">
    <property type="component" value="Unassembled WGS sequence"/>
</dbReference>
<dbReference type="RefSeq" id="WP_087070266.1">
    <property type="nucleotide sequence ID" value="NZ_CAUPFC010000010.1"/>
</dbReference>
<dbReference type="EMBL" id="JAWNFY010000023">
    <property type="protein sequence ID" value="MDY5146940.1"/>
    <property type="molecule type" value="Genomic_DNA"/>
</dbReference>
<dbReference type="Pfam" id="PF00528">
    <property type="entry name" value="BPD_transp_1"/>
    <property type="match status" value="1"/>
</dbReference>
<evidence type="ECO:0000256" key="5">
    <source>
        <dbReference type="ARBA" id="ARBA00022989"/>
    </source>
</evidence>
<keyword evidence="4 7" id="KW-0812">Transmembrane</keyword>
<sequence length="309" mass="34380">MSTTHKHHMKKKSRRGFWLYLIPGGIGFTIIILIPFFSNLYYSMTKWKGGASKKRWVGFDNYVSLMQDADFWMSFKNSVAMIIAMVIIPTLIGLLLASILFDFVGRSFNSKIASFLRATYYLPQLLPVSIAGIVWNWILNAETGALNQILSAIGVSSPPNWLGSTSTALPSVMLVLIWIQIGYPTVIFMSALQRVDPELYEAAELDGAGWMQRFKAITIPQIKPETFVIVLTCTVASLKVFAPIYVLTRGGPEGSTLVPSYYSYLNFFDKSKVGYGAAIATVLTIIIIIVAVVIQYFQNRAAKKDMLGV</sequence>
<evidence type="ECO:0000313" key="10">
    <source>
        <dbReference type="EMBL" id="MDY5146940.1"/>
    </source>
</evidence>
<feature type="transmembrane region" description="Helical" evidence="7">
    <location>
        <begin position="79"/>
        <end position="103"/>
    </location>
</feature>
<gene>
    <name evidence="9" type="ORF">R6G74_09085</name>
    <name evidence="10" type="ORF">R6P33_07925</name>
</gene>
<dbReference type="Gene3D" id="1.10.3720.10">
    <property type="entry name" value="MetI-like"/>
    <property type="match status" value="1"/>
</dbReference>
<keyword evidence="2 7" id="KW-0813">Transport</keyword>
<evidence type="ECO:0000313" key="9">
    <source>
        <dbReference type="EMBL" id="MDY5141458.1"/>
    </source>
</evidence>
<feature type="transmembrane region" description="Helical" evidence="7">
    <location>
        <begin position="273"/>
        <end position="297"/>
    </location>
</feature>
<dbReference type="InterPro" id="IPR051393">
    <property type="entry name" value="ABC_transporter_permease"/>
</dbReference>
<dbReference type="GO" id="GO:0005886">
    <property type="term" value="C:plasma membrane"/>
    <property type="evidence" value="ECO:0007669"/>
    <property type="project" value="UniProtKB-SubCell"/>
</dbReference>
<feature type="transmembrane region" description="Helical" evidence="7">
    <location>
        <begin position="17"/>
        <end position="37"/>
    </location>
</feature>
<dbReference type="EMBL" id="JAWNFV010000027">
    <property type="protein sequence ID" value="MDY5141458.1"/>
    <property type="molecule type" value="Genomic_DNA"/>
</dbReference>
<accession>A0AAW9HRG7</accession>
<dbReference type="AlphaFoldDB" id="A0AAW9HRG7"/>
<proteinExistence type="inferred from homology"/>
<comment type="similarity">
    <text evidence="7">Belongs to the binding-protein-dependent transport system permease family.</text>
</comment>
<feature type="transmembrane region" description="Helical" evidence="7">
    <location>
        <begin position="115"/>
        <end position="138"/>
    </location>
</feature>
<feature type="domain" description="ABC transmembrane type-1" evidence="8">
    <location>
        <begin position="75"/>
        <end position="294"/>
    </location>
</feature>
<comment type="caution">
    <text evidence="9">The sequence shown here is derived from an EMBL/GenBank/DDBJ whole genome shotgun (WGS) entry which is preliminary data.</text>
</comment>
<evidence type="ECO:0000313" key="11">
    <source>
        <dbReference type="Proteomes" id="UP001284901"/>
    </source>
</evidence>
<organism evidence="9 12">
    <name type="scientific">Actinotignum timonense</name>
    <dbReference type="NCBI Taxonomy" id="1870995"/>
    <lineage>
        <taxon>Bacteria</taxon>
        <taxon>Bacillati</taxon>
        <taxon>Actinomycetota</taxon>
        <taxon>Actinomycetes</taxon>
        <taxon>Actinomycetales</taxon>
        <taxon>Actinomycetaceae</taxon>
        <taxon>Actinotignum</taxon>
    </lineage>
</organism>
<feature type="transmembrane region" description="Helical" evidence="7">
    <location>
        <begin position="168"/>
        <end position="192"/>
    </location>
</feature>
<keyword evidence="6 7" id="KW-0472">Membrane</keyword>
<evidence type="ECO:0000256" key="3">
    <source>
        <dbReference type="ARBA" id="ARBA00022475"/>
    </source>
</evidence>
<feature type="transmembrane region" description="Helical" evidence="7">
    <location>
        <begin position="227"/>
        <end position="247"/>
    </location>
</feature>
<keyword evidence="5 7" id="KW-1133">Transmembrane helix</keyword>
<evidence type="ECO:0000256" key="2">
    <source>
        <dbReference type="ARBA" id="ARBA00022448"/>
    </source>
</evidence>
<keyword evidence="3" id="KW-1003">Cell membrane</keyword>
<evidence type="ECO:0000256" key="6">
    <source>
        <dbReference type="ARBA" id="ARBA00023136"/>
    </source>
</evidence>
<dbReference type="GO" id="GO:0055085">
    <property type="term" value="P:transmembrane transport"/>
    <property type="evidence" value="ECO:0007669"/>
    <property type="project" value="InterPro"/>
</dbReference>
<evidence type="ECO:0000313" key="12">
    <source>
        <dbReference type="Proteomes" id="UP001288320"/>
    </source>
</evidence>
<dbReference type="PROSITE" id="PS50928">
    <property type="entry name" value="ABC_TM1"/>
    <property type="match status" value="1"/>
</dbReference>
<dbReference type="CDD" id="cd06261">
    <property type="entry name" value="TM_PBP2"/>
    <property type="match status" value="1"/>
</dbReference>
<dbReference type="InterPro" id="IPR035906">
    <property type="entry name" value="MetI-like_sf"/>
</dbReference>
<evidence type="ECO:0000256" key="1">
    <source>
        <dbReference type="ARBA" id="ARBA00004651"/>
    </source>
</evidence>
<dbReference type="PANTHER" id="PTHR30193:SF37">
    <property type="entry name" value="INNER MEMBRANE ABC TRANSPORTER PERMEASE PROTEIN YCJO"/>
    <property type="match status" value="1"/>
</dbReference>
<dbReference type="Proteomes" id="UP001288320">
    <property type="component" value="Unassembled WGS sequence"/>
</dbReference>
<evidence type="ECO:0000256" key="7">
    <source>
        <dbReference type="RuleBase" id="RU363032"/>
    </source>
</evidence>
<name>A0AAW9HRG7_9ACTO</name>
<dbReference type="PANTHER" id="PTHR30193">
    <property type="entry name" value="ABC TRANSPORTER PERMEASE PROTEIN"/>
    <property type="match status" value="1"/>
</dbReference>
<dbReference type="SUPFAM" id="SSF161098">
    <property type="entry name" value="MetI-like"/>
    <property type="match status" value="1"/>
</dbReference>
<protein>
    <submittedName>
        <fullName evidence="9">Sugar ABC transporter permease</fullName>
    </submittedName>
</protein>
<comment type="subcellular location">
    <subcellularLocation>
        <location evidence="1 7">Cell membrane</location>
        <topology evidence="1 7">Multi-pass membrane protein</topology>
    </subcellularLocation>
</comment>
<keyword evidence="11" id="KW-1185">Reference proteome</keyword>